<comment type="caution">
    <text evidence="3">The sequence shown here is derived from an EMBL/GenBank/DDBJ whole genome shotgun (WGS) entry which is preliminary data.</text>
</comment>
<dbReference type="GO" id="GO:0004674">
    <property type="term" value="F:protein serine/threonine kinase activity"/>
    <property type="evidence" value="ECO:0007669"/>
    <property type="project" value="UniProtKB-KW"/>
</dbReference>
<dbReference type="PANTHER" id="PTHR35526">
    <property type="entry name" value="ANTI-SIGMA-F FACTOR RSBW-RELATED"/>
    <property type="match status" value="1"/>
</dbReference>
<keyword evidence="1" id="KW-0723">Serine/threonine-protein kinase</keyword>
<dbReference type="OrthoDB" id="3364147at2"/>
<evidence type="ECO:0000313" key="4">
    <source>
        <dbReference type="Proteomes" id="UP000317982"/>
    </source>
</evidence>
<dbReference type="PANTHER" id="PTHR35526:SF3">
    <property type="entry name" value="ANTI-SIGMA-F FACTOR RSBW"/>
    <property type="match status" value="1"/>
</dbReference>
<dbReference type="SUPFAM" id="SSF52091">
    <property type="entry name" value="SpoIIaa-like"/>
    <property type="match status" value="1"/>
</dbReference>
<dbReference type="InterPro" id="IPR003594">
    <property type="entry name" value="HATPase_dom"/>
</dbReference>
<keyword evidence="1" id="KW-0808">Transferase</keyword>
<dbReference type="InterPro" id="IPR002645">
    <property type="entry name" value="STAS_dom"/>
</dbReference>
<dbReference type="SUPFAM" id="SSF55874">
    <property type="entry name" value="ATPase domain of HSP90 chaperone/DNA topoisomerase II/histidine kinase"/>
    <property type="match status" value="1"/>
</dbReference>
<dbReference type="InterPro" id="IPR050267">
    <property type="entry name" value="Anti-sigma-factor_SerPK"/>
</dbReference>
<dbReference type="GO" id="GO:0005524">
    <property type="term" value="F:ATP binding"/>
    <property type="evidence" value="ECO:0007669"/>
    <property type="project" value="UniProtKB-KW"/>
</dbReference>
<keyword evidence="3" id="KW-0067">ATP-binding</keyword>
<dbReference type="Gene3D" id="3.30.750.24">
    <property type="entry name" value="STAS domain"/>
    <property type="match status" value="1"/>
</dbReference>
<organism evidence="3 4">
    <name type="scientific">Cryptosporangium phraense</name>
    <dbReference type="NCBI Taxonomy" id="2593070"/>
    <lineage>
        <taxon>Bacteria</taxon>
        <taxon>Bacillati</taxon>
        <taxon>Actinomycetota</taxon>
        <taxon>Actinomycetes</taxon>
        <taxon>Cryptosporangiales</taxon>
        <taxon>Cryptosporangiaceae</taxon>
        <taxon>Cryptosporangium</taxon>
    </lineage>
</organism>
<dbReference type="InterPro" id="IPR036513">
    <property type="entry name" value="STAS_dom_sf"/>
</dbReference>
<dbReference type="EMBL" id="VIRS01000010">
    <property type="protein sequence ID" value="TQS44016.1"/>
    <property type="molecule type" value="Genomic_DNA"/>
</dbReference>
<evidence type="ECO:0000313" key="3">
    <source>
        <dbReference type="EMBL" id="TQS44016.1"/>
    </source>
</evidence>
<dbReference type="Proteomes" id="UP000317982">
    <property type="component" value="Unassembled WGS sequence"/>
</dbReference>
<gene>
    <name evidence="3" type="ORF">FL583_16310</name>
</gene>
<name>A0A545ARQ1_9ACTN</name>
<dbReference type="AlphaFoldDB" id="A0A545ARQ1"/>
<sequence length="240" mass="24969">MGVLSWTVEQADRRTVVRLDGFFALPDVPSVRGVLLKCLAECPSAVVVDLSGLTVSGPTVLTVFSAVVRSTAAWPAVPLLLAGATDEVAAALRRSGAGAELPIFGSLADALESDGVHLRARLRLHLEPTADAPAEARRLAMDACAAWNLERLSPAAAVVVTELVDNAARHAGTALEVTIAYRGAYLHLSVTDGSPEPPRLSAEPTAEGGRGLLLVDSFASGWGVLPVPDGKAIWATLPTR</sequence>
<evidence type="ECO:0000259" key="2">
    <source>
        <dbReference type="PROSITE" id="PS50801"/>
    </source>
</evidence>
<feature type="domain" description="STAS" evidence="2">
    <location>
        <begin position="4"/>
        <end position="114"/>
    </location>
</feature>
<dbReference type="InterPro" id="IPR036890">
    <property type="entry name" value="HATPase_C_sf"/>
</dbReference>
<keyword evidence="1" id="KW-0418">Kinase</keyword>
<reference evidence="3 4" key="1">
    <citation type="submission" date="2019-07" db="EMBL/GenBank/DDBJ databases">
        <title>Cryptosporangium phraense sp. nov., isolated from plant litter.</title>
        <authorList>
            <person name="Suriyachadkun C."/>
        </authorList>
    </citation>
    <scope>NUCLEOTIDE SEQUENCE [LARGE SCALE GENOMIC DNA]</scope>
    <source>
        <strain evidence="3 4">A-T 5661</strain>
    </source>
</reference>
<dbReference type="RefSeq" id="WP_142705505.1">
    <property type="nucleotide sequence ID" value="NZ_VIRS01000010.1"/>
</dbReference>
<dbReference type="Pfam" id="PF01740">
    <property type="entry name" value="STAS"/>
    <property type="match status" value="1"/>
</dbReference>
<dbReference type="PROSITE" id="PS50801">
    <property type="entry name" value="STAS"/>
    <property type="match status" value="1"/>
</dbReference>
<accession>A0A545ARQ1</accession>
<protein>
    <submittedName>
        <fullName evidence="3">ATP-binding protein</fullName>
    </submittedName>
</protein>
<dbReference type="CDD" id="cd16936">
    <property type="entry name" value="HATPase_RsbW-like"/>
    <property type="match status" value="1"/>
</dbReference>
<keyword evidence="4" id="KW-1185">Reference proteome</keyword>
<dbReference type="Gene3D" id="3.30.565.10">
    <property type="entry name" value="Histidine kinase-like ATPase, C-terminal domain"/>
    <property type="match status" value="1"/>
</dbReference>
<evidence type="ECO:0000256" key="1">
    <source>
        <dbReference type="ARBA" id="ARBA00022527"/>
    </source>
</evidence>
<dbReference type="InParanoid" id="A0A545ARQ1"/>
<dbReference type="Pfam" id="PF13581">
    <property type="entry name" value="HATPase_c_2"/>
    <property type="match status" value="1"/>
</dbReference>
<keyword evidence="3" id="KW-0547">Nucleotide-binding</keyword>
<proteinExistence type="predicted"/>